<evidence type="ECO:0000256" key="4">
    <source>
        <dbReference type="ARBA" id="ARBA00023040"/>
    </source>
</evidence>
<dbReference type="PANTHER" id="PTHR24243">
    <property type="entry name" value="G-PROTEIN COUPLED RECEPTOR"/>
    <property type="match status" value="1"/>
</dbReference>
<dbReference type="AlphaFoldDB" id="A0A914E1D1"/>
<accession>A0A914E1D1</accession>
<sequence>MVHSPIMPQASDTSITNHIRQVSIQTHKRHASISLHRCSGPPINQKAQKMVIKMLVTVSAVFFACYLPYHIQRLIVQYIPEQCDKSQICLILYPITGLLQYVSATLNPIIYNLMSVRFRKASRAFMKKLINLCSYPAYTYEMTSKPLKNSKNRQTCF</sequence>
<evidence type="ECO:0000313" key="11">
    <source>
        <dbReference type="WBParaSite" id="ACRNAN_scaffold5104.g28351.t1"/>
    </source>
</evidence>
<dbReference type="InterPro" id="IPR000276">
    <property type="entry name" value="GPCR_Rhodpsn"/>
</dbReference>
<evidence type="ECO:0000259" key="9">
    <source>
        <dbReference type="PROSITE" id="PS50262"/>
    </source>
</evidence>
<evidence type="ECO:0000256" key="2">
    <source>
        <dbReference type="ARBA" id="ARBA00022692"/>
    </source>
</evidence>
<keyword evidence="6" id="KW-0675">Receptor</keyword>
<evidence type="ECO:0000256" key="1">
    <source>
        <dbReference type="ARBA" id="ARBA00004141"/>
    </source>
</evidence>
<keyword evidence="2 8" id="KW-0812">Transmembrane</keyword>
<keyword evidence="5 8" id="KW-0472">Membrane</keyword>
<dbReference type="WBParaSite" id="ACRNAN_scaffold5104.g28351.t1">
    <property type="protein sequence ID" value="ACRNAN_scaffold5104.g28351.t1"/>
    <property type="gene ID" value="ACRNAN_scaffold5104.g28351"/>
</dbReference>
<comment type="subcellular location">
    <subcellularLocation>
        <location evidence="1">Membrane</location>
        <topology evidence="1">Multi-pass membrane protein</topology>
    </subcellularLocation>
</comment>
<protein>
    <submittedName>
        <fullName evidence="11">G-protein coupled receptors family 1 profile domain-containing protein</fullName>
    </submittedName>
</protein>
<dbReference type="PANTHER" id="PTHR24243:SF208">
    <property type="entry name" value="PYROKININ-1 RECEPTOR"/>
    <property type="match status" value="1"/>
</dbReference>
<dbReference type="PRINTS" id="PR00237">
    <property type="entry name" value="GPCRRHODOPSN"/>
</dbReference>
<keyword evidence="4" id="KW-0297">G-protein coupled receptor</keyword>
<dbReference type="Pfam" id="PF00001">
    <property type="entry name" value="7tm_1"/>
    <property type="match status" value="1"/>
</dbReference>
<dbReference type="PROSITE" id="PS50262">
    <property type="entry name" value="G_PROTEIN_RECEP_F1_2"/>
    <property type="match status" value="1"/>
</dbReference>
<evidence type="ECO:0000313" key="10">
    <source>
        <dbReference type="Proteomes" id="UP000887540"/>
    </source>
</evidence>
<dbReference type="InterPro" id="IPR017452">
    <property type="entry name" value="GPCR_Rhodpsn_7TM"/>
</dbReference>
<evidence type="ECO:0000256" key="8">
    <source>
        <dbReference type="SAM" id="Phobius"/>
    </source>
</evidence>
<name>A0A914E1D1_9BILA</name>
<reference evidence="11" key="1">
    <citation type="submission" date="2022-11" db="UniProtKB">
        <authorList>
            <consortium name="WormBaseParasite"/>
        </authorList>
    </citation>
    <scope>IDENTIFICATION</scope>
</reference>
<feature type="transmembrane region" description="Helical" evidence="8">
    <location>
        <begin position="91"/>
        <end position="113"/>
    </location>
</feature>
<proteinExistence type="predicted"/>
<dbReference type="SUPFAM" id="SSF81321">
    <property type="entry name" value="Family A G protein-coupled receptor-like"/>
    <property type="match status" value="1"/>
</dbReference>
<evidence type="ECO:0000256" key="7">
    <source>
        <dbReference type="ARBA" id="ARBA00023224"/>
    </source>
</evidence>
<dbReference type="GO" id="GO:0005886">
    <property type="term" value="C:plasma membrane"/>
    <property type="evidence" value="ECO:0007669"/>
    <property type="project" value="TreeGrafter"/>
</dbReference>
<organism evidence="10 11">
    <name type="scientific">Acrobeloides nanus</name>
    <dbReference type="NCBI Taxonomy" id="290746"/>
    <lineage>
        <taxon>Eukaryota</taxon>
        <taxon>Metazoa</taxon>
        <taxon>Ecdysozoa</taxon>
        <taxon>Nematoda</taxon>
        <taxon>Chromadorea</taxon>
        <taxon>Rhabditida</taxon>
        <taxon>Tylenchina</taxon>
        <taxon>Cephalobomorpha</taxon>
        <taxon>Cephaloboidea</taxon>
        <taxon>Cephalobidae</taxon>
        <taxon>Acrobeloides</taxon>
    </lineage>
</organism>
<dbReference type="Proteomes" id="UP000887540">
    <property type="component" value="Unplaced"/>
</dbReference>
<evidence type="ECO:0000256" key="6">
    <source>
        <dbReference type="ARBA" id="ARBA00023170"/>
    </source>
</evidence>
<keyword evidence="3 8" id="KW-1133">Transmembrane helix</keyword>
<dbReference type="Gene3D" id="1.20.1070.10">
    <property type="entry name" value="Rhodopsin 7-helix transmembrane proteins"/>
    <property type="match status" value="1"/>
</dbReference>
<feature type="transmembrane region" description="Helical" evidence="8">
    <location>
        <begin position="51"/>
        <end position="71"/>
    </location>
</feature>
<feature type="domain" description="G-protein coupled receptors family 1 profile" evidence="9">
    <location>
        <begin position="1"/>
        <end position="111"/>
    </location>
</feature>
<evidence type="ECO:0000256" key="5">
    <source>
        <dbReference type="ARBA" id="ARBA00023136"/>
    </source>
</evidence>
<dbReference type="GO" id="GO:0008188">
    <property type="term" value="F:neuropeptide receptor activity"/>
    <property type="evidence" value="ECO:0007669"/>
    <property type="project" value="TreeGrafter"/>
</dbReference>
<keyword evidence="7" id="KW-0807">Transducer</keyword>
<keyword evidence="10" id="KW-1185">Reference proteome</keyword>
<evidence type="ECO:0000256" key="3">
    <source>
        <dbReference type="ARBA" id="ARBA00022989"/>
    </source>
</evidence>